<feature type="domain" description="Alpha-type protein kinase" evidence="6">
    <location>
        <begin position="615"/>
        <end position="823"/>
    </location>
</feature>
<dbReference type="Pfam" id="PF02816">
    <property type="entry name" value="Alpha_kinase"/>
    <property type="match status" value="1"/>
</dbReference>
<evidence type="ECO:0000256" key="2">
    <source>
        <dbReference type="ARBA" id="ARBA00022679"/>
    </source>
</evidence>
<proteinExistence type="predicted"/>
<evidence type="ECO:0000256" key="1">
    <source>
        <dbReference type="ARBA" id="ARBA00022527"/>
    </source>
</evidence>
<keyword evidence="8" id="KW-1185">Reference proteome</keyword>
<comment type="caution">
    <text evidence="7">The sequence shown here is derived from an EMBL/GenBank/DDBJ whole genome shotgun (WGS) entry which is preliminary data.</text>
</comment>
<feature type="compositionally biased region" description="Low complexity" evidence="5">
    <location>
        <begin position="37"/>
        <end position="76"/>
    </location>
</feature>
<accession>A0ABQ8Y496</accession>
<reference evidence="7" key="1">
    <citation type="submission" date="2022-08" db="EMBL/GenBank/DDBJ databases">
        <title>Novel sulfate-reducing endosymbionts in the free-living metamonad Anaeramoeba.</title>
        <authorList>
            <person name="Jerlstrom-Hultqvist J."/>
            <person name="Cepicka I."/>
            <person name="Gallot-Lavallee L."/>
            <person name="Salas-Leiva D."/>
            <person name="Curtis B.A."/>
            <person name="Zahonova K."/>
            <person name="Pipaliya S."/>
            <person name="Dacks J."/>
            <person name="Roger A.J."/>
        </authorList>
    </citation>
    <scope>NUCLEOTIDE SEQUENCE</scope>
    <source>
        <strain evidence="7">Schooner1</strain>
    </source>
</reference>
<feature type="compositionally biased region" description="Basic residues" evidence="5">
    <location>
        <begin position="1"/>
        <end position="34"/>
    </location>
</feature>
<keyword evidence="1" id="KW-0723">Serine/threonine-protein kinase</keyword>
<name>A0ABQ8Y496_9EUKA</name>
<dbReference type="Gene3D" id="3.20.200.10">
    <property type="entry name" value="MHCK/EF2 kinase"/>
    <property type="match status" value="1"/>
</dbReference>
<dbReference type="InterPro" id="IPR004166">
    <property type="entry name" value="a-kinase_dom"/>
</dbReference>
<protein>
    <submittedName>
        <fullName evidence="7">Alpha-protein kinase vwka</fullName>
    </submittedName>
</protein>
<evidence type="ECO:0000256" key="4">
    <source>
        <dbReference type="SAM" id="Coils"/>
    </source>
</evidence>
<keyword evidence="3 7" id="KW-0418">Kinase</keyword>
<evidence type="ECO:0000313" key="8">
    <source>
        <dbReference type="Proteomes" id="UP001150062"/>
    </source>
</evidence>
<dbReference type="PROSITE" id="PS51158">
    <property type="entry name" value="ALPHA_KINASE"/>
    <property type="match status" value="1"/>
</dbReference>
<dbReference type="Gene3D" id="3.40.50.410">
    <property type="entry name" value="von Willebrand factor, type A domain"/>
    <property type="match status" value="1"/>
</dbReference>
<evidence type="ECO:0000256" key="5">
    <source>
        <dbReference type="SAM" id="MobiDB-lite"/>
    </source>
</evidence>
<evidence type="ECO:0000313" key="7">
    <source>
        <dbReference type="EMBL" id="KAJ6239650.1"/>
    </source>
</evidence>
<dbReference type="Proteomes" id="UP001150062">
    <property type="component" value="Unassembled WGS sequence"/>
</dbReference>
<keyword evidence="4" id="KW-0175">Coiled coil</keyword>
<feature type="compositionally biased region" description="Basic residues" evidence="5">
    <location>
        <begin position="155"/>
        <end position="183"/>
    </location>
</feature>
<organism evidence="7 8">
    <name type="scientific">Anaeramoeba flamelloides</name>
    <dbReference type="NCBI Taxonomy" id="1746091"/>
    <lineage>
        <taxon>Eukaryota</taxon>
        <taxon>Metamonada</taxon>
        <taxon>Anaeramoebidae</taxon>
        <taxon>Anaeramoeba</taxon>
    </lineage>
</organism>
<dbReference type="InterPro" id="IPR011009">
    <property type="entry name" value="Kinase-like_dom_sf"/>
</dbReference>
<feature type="coiled-coil region" evidence="4">
    <location>
        <begin position="236"/>
        <end position="285"/>
    </location>
</feature>
<feature type="region of interest" description="Disordered" evidence="5">
    <location>
        <begin position="1"/>
        <end position="208"/>
    </location>
</feature>
<dbReference type="SUPFAM" id="SSF56112">
    <property type="entry name" value="Protein kinase-like (PK-like)"/>
    <property type="match status" value="1"/>
</dbReference>
<dbReference type="InterPro" id="IPR052969">
    <property type="entry name" value="Thr-specific_kinase-like"/>
</dbReference>
<dbReference type="EMBL" id="JAOAOG010000218">
    <property type="protein sequence ID" value="KAJ6239650.1"/>
    <property type="molecule type" value="Genomic_DNA"/>
</dbReference>
<evidence type="ECO:0000259" key="6">
    <source>
        <dbReference type="PROSITE" id="PS51158"/>
    </source>
</evidence>
<gene>
    <name evidence="7" type="ORF">M0813_24872</name>
</gene>
<keyword evidence="2" id="KW-0808">Transferase</keyword>
<dbReference type="SMART" id="SM00811">
    <property type="entry name" value="Alpha_kinase"/>
    <property type="match status" value="1"/>
</dbReference>
<dbReference type="InterPro" id="IPR036465">
    <property type="entry name" value="vWFA_dom_sf"/>
</dbReference>
<dbReference type="CDD" id="cd04515">
    <property type="entry name" value="Alpha_kinase"/>
    <property type="match status" value="1"/>
</dbReference>
<feature type="compositionally biased region" description="Basic residues" evidence="5">
    <location>
        <begin position="77"/>
        <end position="147"/>
    </location>
</feature>
<evidence type="ECO:0000256" key="3">
    <source>
        <dbReference type="ARBA" id="ARBA00022777"/>
    </source>
</evidence>
<dbReference type="GO" id="GO:0016301">
    <property type="term" value="F:kinase activity"/>
    <property type="evidence" value="ECO:0007669"/>
    <property type="project" value="UniProtKB-KW"/>
</dbReference>
<dbReference type="PANTHER" id="PTHR47763">
    <property type="entry name" value="ALPHA-PROTEIN KINASE VWKA"/>
    <property type="match status" value="1"/>
</dbReference>
<dbReference type="SUPFAM" id="SSF53300">
    <property type="entry name" value="vWA-like"/>
    <property type="match status" value="1"/>
</dbReference>
<sequence length="912" mass="106770">MSLKKHKYKYKHKYKNKNKHKQKHKNKHKSKHHSRDSTTSTSSSSVDESSSSQTNTTSPETTTSSRSSESSSSNSKFQKKSRKKKNKMESQKKKKKGKENRRHRSHKKHKRKETSKKNHRKPKSTKKKNHKEKKKPKEKPKHKKKKKNGNETKLDKKKKKKIESQQKKKKGNKTTRQKSNKKTKREERENVRKTKMKSKNNESNSIEKNSTQNIIGVLDSEEILESMLLDLDQTKREKEIKKMEQNQIQVKKMEERAKKRKRLEIKKYRRRIQNLENQVEEALKIYQGGDGANNLLKMIEEKRWKHEQQKILEMGKVALEHSIDICFILDATATMDPYIEKTRETIIDLVKEIRSKCDVIIRIGAIAYRDFNEDKIVEDVIEDINDNNKKKIVKRLDESEHFQLFDFTLVHDLGKFTGFLKTLLAYGGGDDPEDIFGALSKIPDLTWVSSARLVVHITDAPCHGLVYHDPEIDDEYPDGDPNNLSLKQLIWGLIGRSIHYCFVKLDERTDLMCQKFHEQYEKYKHPEYFEVQRLDNNISLLKLVNHSLNLAVKLKEKNKIDFLGALGFPISDKLENCQEDFFSYNEDDENKIDPETLWSQEFEALAIRLKPDLTIDDFNNMRYQYEFYNTKIKIHRQPLGKGNFRTAFKMKDTIFGENLVIKKFNEPVKNVDLLMQMCVKEMITQSFAKRLAFRFNQEKNGRAVDFLESFVYYIPELEGYQFMNVEPKLDGIYQKYSNNGEWKFNNEKSTTAHAFSHWTYSSLGENFMVVDLQGVGYILTDPAINYADNRGFSESDTGSKGIDKWFTTHICSATCTDLKLKRHKNHPPTNVVLSTQINQANYILVCSNPWCGRKMKVPKGDIGNKSEKLCLICKKIGYEAIQKRMEDNIEKNPPFKIDITKHISKDDEKENN</sequence>